<keyword evidence="1" id="KW-0472">Membrane</keyword>
<feature type="transmembrane region" description="Helical" evidence="1">
    <location>
        <begin position="38"/>
        <end position="58"/>
    </location>
</feature>
<reference evidence="2 3" key="1">
    <citation type="submission" date="2013-10" db="EMBL/GenBank/DDBJ databases">
        <title>The Genome Sequence of Acinetobacter indicus CIP 110367.</title>
        <authorList>
            <consortium name="The Broad Institute Genomics Platform"/>
            <consortium name="The Broad Institute Genome Sequencing Center for Infectious Disease"/>
            <person name="Cerqueira G."/>
            <person name="Feldgarden M."/>
            <person name="Courvalin P."/>
            <person name="Grillot-Courvalin C."/>
            <person name="Clermont D."/>
            <person name="Rocha E."/>
            <person name="Yoon E.-J."/>
            <person name="Nemec A."/>
            <person name="Young S.K."/>
            <person name="Zeng Q."/>
            <person name="Gargeya S."/>
            <person name="Fitzgerald M."/>
            <person name="Abouelleil A."/>
            <person name="Alvarado L."/>
            <person name="Berlin A.M."/>
            <person name="Chapman S.B."/>
            <person name="Gainer-Dewar J."/>
            <person name="Goldberg J."/>
            <person name="Gnerre S."/>
            <person name="Griggs A."/>
            <person name="Gujja S."/>
            <person name="Hansen M."/>
            <person name="Howarth C."/>
            <person name="Imamovic A."/>
            <person name="Ireland A."/>
            <person name="Larimer J."/>
            <person name="McCowan C."/>
            <person name="Murphy C."/>
            <person name="Pearson M."/>
            <person name="Poon T.W."/>
            <person name="Priest M."/>
            <person name="Roberts A."/>
            <person name="Saif S."/>
            <person name="Shea T."/>
            <person name="Sykes S."/>
            <person name="Wortman J."/>
            <person name="Nusbaum C."/>
            <person name="Birren B."/>
        </authorList>
    </citation>
    <scope>NUCLEOTIDE SEQUENCE [LARGE SCALE GENOMIC DNA]</scope>
    <source>
        <strain evidence="2 3">CIP 110367</strain>
    </source>
</reference>
<dbReference type="Proteomes" id="UP000018415">
    <property type="component" value="Unassembled WGS sequence"/>
</dbReference>
<protein>
    <recommendedName>
        <fullName evidence="4">TRAP C4-dicarboxylate transport system permease DctM subunit domain-containing protein</fullName>
    </recommendedName>
</protein>
<sequence>MTRQEKVTIEQLDEKEQQALLEKFDRESVTRQPRSKSVSWFIAAIAISYSLFHLFITFNPLPELLQRSAHVAIGLVLVFLLYPARQSSSRQHVVWFDWILALASLASFLYLWKEYQAIMTTRGGIPNVLTGYCVFNYDRGAGSGSSTTGHGLDAADSRADFPSLSFYQSF</sequence>
<organism evidence="2 3">
    <name type="scientific">Acinetobacter indicus CIP 110367</name>
    <dbReference type="NCBI Taxonomy" id="1341679"/>
    <lineage>
        <taxon>Bacteria</taxon>
        <taxon>Pseudomonadati</taxon>
        <taxon>Pseudomonadota</taxon>
        <taxon>Gammaproteobacteria</taxon>
        <taxon>Moraxellales</taxon>
        <taxon>Moraxellaceae</taxon>
        <taxon>Acinetobacter</taxon>
    </lineage>
</organism>
<name>V2VMA0_9GAMM</name>
<dbReference type="PATRIC" id="fig|1341679.3.peg.1444"/>
<dbReference type="AlphaFoldDB" id="V2VMA0"/>
<comment type="caution">
    <text evidence="2">The sequence shown here is derived from an EMBL/GenBank/DDBJ whole genome shotgun (WGS) entry which is preliminary data.</text>
</comment>
<dbReference type="PANTHER" id="PTHR43849:SF2">
    <property type="entry name" value="BLL3936 PROTEIN"/>
    <property type="match status" value="1"/>
</dbReference>
<keyword evidence="1" id="KW-1133">Transmembrane helix</keyword>
<evidence type="ECO:0000256" key="1">
    <source>
        <dbReference type="SAM" id="Phobius"/>
    </source>
</evidence>
<dbReference type="eggNOG" id="COG4666">
    <property type="taxonomic scope" value="Bacteria"/>
</dbReference>
<evidence type="ECO:0008006" key="4">
    <source>
        <dbReference type="Google" id="ProtNLM"/>
    </source>
</evidence>
<gene>
    <name evidence="2" type="ORF">P253_01473</name>
</gene>
<feature type="transmembrane region" description="Helical" evidence="1">
    <location>
        <begin position="94"/>
        <end position="112"/>
    </location>
</feature>
<dbReference type="HOGENOM" id="CLU_1567323_0_0_6"/>
<keyword evidence="3" id="KW-1185">Reference proteome</keyword>
<proteinExistence type="predicted"/>
<accession>V2VMA0</accession>
<dbReference type="PANTHER" id="PTHR43849">
    <property type="entry name" value="BLL3936 PROTEIN"/>
    <property type="match status" value="1"/>
</dbReference>
<dbReference type="EMBL" id="AYET01000002">
    <property type="protein sequence ID" value="ESK48814.1"/>
    <property type="molecule type" value="Genomic_DNA"/>
</dbReference>
<keyword evidence="1" id="KW-0812">Transmembrane</keyword>
<evidence type="ECO:0000313" key="2">
    <source>
        <dbReference type="EMBL" id="ESK48814.1"/>
    </source>
</evidence>
<evidence type="ECO:0000313" key="3">
    <source>
        <dbReference type="Proteomes" id="UP000018415"/>
    </source>
</evidence>